<reference evidence="1 2" key="1">
    <citation type="submission" date="2024-10" db="EMBL/GenBank/DDBJ databases">
        <authorList>
            <person name="Kim D."/>
        </authorList>
    </citation>
    <scope>NUCLEOTIDE SEQUENCE [LARGE SCALE GENOMIC DNA]</scope>
    <source>
        <strain evidence="1">BH-2024</strain>
    </source>
</reference>
<comment type="caution">
    <text evidence="1">The sequence shown here is derived from an EMBL/GenBank/DDBJ whole genome shotgun (WGS) entry which is preliminary data.</text>
</comment>
<name>A0ABD2L6T4_9BILA</name>
<organism evidence="1 2">
    <name type="scientific">Heterodera trifolii</name>
    <dbReference type="NCBI Taxonomy" id="157864"/>
    <lineage>
        <taxon>Eukaryota</taxon>
        <taxon>Metazoa</taxon>
        <taxon>Ecdysozoa</taxon>
        <taxon>Nematoda</taxon>
        <taxon>Chromadorea</taxon>
        <taxon>Rhabditida</taxon>
        <taxon>Tylenchina</taxon>
        <taxon>Tylenchomorpha</taxon>
        <taxon>Tylenchoidea</taxon>
        <taxon>Heteroderidae</taxon>
        <taxon>Heteroderinae</taxon>
        <taxon>Heterodera</taxon>
    </lineage>
</organism>
<accession>A0ABD2L6T4</accession>
<proteinExistence type="predicted"/>
<sequence length="255" mass="29311">MSDNRKEAEEKMAKAIFISADCCFQCSICFRYVNLAMELPFRFRPIFAAFPINLAIYTDSDRILDLILRNIWPMLARNICGLQLSVRVFHRLRQFFPSILNDCRSLRVVNFHVSNLFTEFPADDSPMASEGQALGKWLFTPRPDNVPKAFANASSPANFIVVILSMSSFDGDDSVVPFDLTNELTREQLTLKRMDDDFLLIRCPIVRDTDKWEKEAIGLDFFNQWNQIDVHIYHEDEIGDGLLDTTPGPSDQQKK</sequence>
<dbReference type="AlphaFoldDB" id="A0ABD2L6T4"/>
<evidence type="ECO:0000313" key="2">
    <source>
        <dbReference type="Proteomes" id="UP001620626"/>
    </source>
</evidence>
<dbReference type="Proteomes" id="UP001620626">
    <property type="component" value="Unassembled WGS sequence"/>
</dbReference>
<protein>
    <submittedName>
        <fullName evidence="1">Uncharacterized protein</fullName>
    </submittedName>
</protein>
<gene>
    <name evidence="1" type="ORF">niasHT_017728</name>
</gene>
<dbReference type="EMBL" id="JBICBT010000527">
    <property type="protein sequence ID" value="KAL3110955.1"/>
    <property type="molecule type" value="Genomic_DNA"/>
</dbReference>
<evidence type="ECO:0000313" key="1">
    <source>
        <dbReference type="EMBL" id="KAL3110955.1"/>
    </source>
</evidence>
<keyword evidence="2" id="KW-1185">Reference proteome</keyword>